<feature type="transmembrane region" description="Helical" evidence="2">
    <location>
        <begin position="72"/>
        <end position="96"/>
    </location>
</feature>
<dbReference type="AlphaFoldDB" id="A0A8S1GZJ6"/>
<evidence type="ECO:0000313" key="4">
    <source>
        <dbReference type="Proteomes" id="UP000835052"/>
    </source>
</evidence>
<proteinExistence type="predicted"/>
<gene>
    <name evidence="3" type="ORF">CAUJ_LOCUS4431</name>
</gene>
<keyword evidence="2" id="KW-0812">Transmembrane</keyword>
<feature type="region of interest" description="Disordered" evidence="1">
    <location>
        <begin position="1"/>
        <end position="36"/>
    </location>
</feature>
<dbReference type="EMBL" id="CAJGYM010000008">
    <property type="protein sequence ID" value="CAD6188512.1"/>
    <property type="molecule type" value="Genomic_DNA"/>
</dbReference>
<accession>A0A8S1GZJ6</accession>
<dbReference type="Proteomes" id="UP000835052">
    <property type="component" value="Unassembled WGS sequence"/>
</dbReference>
<comment type="caution">
    <text evidence="3">The sequence shown here is derived from an EMBL/GenBank/DDBJ whole genome shotgun (WGS) entry which is preliminary data.</text>
</comment>
<evidence type="ECO:0000256" key="2">
    <source>
        <dbReference type="SAM" id="Phobius"/>
    </source>
</evidence>
<protein>
    <submittedName>
        <fullName evidence="3">Uncharacterized protein</fullName>
    </submittedName>
</protein>
<keyword evidence="2" id="KW-0472">Membrane</keyword>
<name>A0A8S1GZJ6_9PELO</name>
<evidence type="ECO:0000313" key="3">
    <source>
        <dbReference type="EMBL" id="CAD6188512.1"/>
    </source>
</evidence>
<evidence type="ECO:0000256" key="1">
    <source>
        <dbReference type="SAM" id="MobiDB-lite"/>
    </source>
</evidence>
<organism evidence="3 4">
    <name type="scientific">Caenorhabditis auriculariae</name>
    <dbReference type="NCBI Taxonomy" id="2777116"/>
    <lineage>
        <taxon>Eukaryota</taxon>
        <taxon>Metazoa</taxon>
        <taxon>Ecdysozoa</taxon>
        <taxon>Nematoda</taxon>
        <taxon>Chromadorea</taxon>
        <taxon>Rhabditida</taxon>
        <taxon>Rhabditina</taxon>
        <taxon>Rhabditomorpha</taxon>
        <taxon>Rhabditoidea</taxon>
        <taxon>Rhabditidae</taxon>
        <taxon>Peloderinae</taxon>
        <taxon>Caenorhabditis</taxon>
    </lineage>
</organism>
<keyword evidence="2" id="KW-1133">Transmembrane helix</keyword>
<keyword evidence="4" id="KW-1185">Reference proteome</keyword>
<reference evidence="3" key="1">
    <citation type="submission" date="2020-10" db="EMBL/GenBank/DDBJ databases">
        <authorList>
            <person name="Kikuchi T."/>
        </authorList>
    </citation>
    <scope>NUCLEOTIDE SEQUENCE</scope>
    <source>
        <strain evidence="3">NKZ352</strain>
    </source>
</reference>
<sequence>MRWRRCGAEQCQRGNTGSRQRPHAGHRSPPSTSSSEAWILKTDDDDDDDLVCFRFFSIFKSMPLQFGALTRLFGFSLNSVQILFLNFGTFFLWILIRVPFF</sequence>